<reference evidence="2" key="1">
    <citation type="journal article" date="2019" name="Int. J. Syst. Evol. Microbiol.">
        <title>The Global Catalogue of Microorganisms (GCM) 10K type strain sequencing project: providing services to taxonomists for standard genome sequencing and annotation.</title>
        <authorList>
            <consortium name="The Broad Institute Genomics Platform"/>
            <consortium name="The Broad Institute Genome Sequencing Center for Infectious Disease"/>
            <person name="Wu L."/>
            <person name="Ma J."/>
        </authorList>
    </citation>
    <scope>NUCLEOTIDE SEQUENCE [LARGE SCALE GENOMIC DNA]</scope>
    <source>
        <strain evidence="2">CGMCC 1.15044</strain>
    </source>
</reference>
<evidence type="ECO:0000313" key="2">
    <source>
        <dbReference type="Proteomes" id="UP000609323"/>
    </source>
</evidence>
<evidence type="ECO:0000313" key="1">
    <source>
        <dbReference type="EMBL" id="GGA43359.1"/>
    </source>
</evidence>
<comment type="caution">
    <text evidence="1">The sequence shown here is derived from an EMBL/GenBank/DDBJ whole genome shotgun (WGS) entry which is preliminary data.</text>
</comment>
<name>A0ABQ1GGS1_9BACL</name>
<gene>
    <name evidence="1" type="ORF">GCM10010917_30830</name>
</gene>
<dbReference type="EMBL" id="BMHF01000011">
    <property type="protein sequence ID" value="GGA43359.1"/>
    <property type="molecule type" value="Genomic_DNA"/>
</dbReference>
<sequence length="208" mass="23527">MKRRFLAKFILITAAAVLCSNLIQYVWLSRTSGEQTAVTDQRVYENKDSIFTNYANGILNTYRFLLELGNGEYSSPNEVYLLLHGYLMGSGSEVDAYLAGLIRNMDGSEYHHELGNILDTNLHLQAMIYTLEVYFSDRSQDPDFPDNWEKIKVLLTPISAQLSSGSSNDMTLYNITSYPQDFAARSEYPGVMASLNKEISEAMDLLEE</sequence>
<keyword evidence="2" id="KW-1185">Reference proteome</keyword>
<dbReference type="Proteomes" id="UP000609323">
    <property type="component" value="Unassembled WGS sequence"/>
</dbReference>
<protein>
    <submittedName>
        <fullName evidence="1">Uncharacterized protein</fullName>
    </submittedName>
</protein>
<accession>A0ABQ1GGS1</accession>
<dbReference type="RefSeq" id="WP_094094398.1">
    <property type="nucleotide sequence ID" value="NZ_BMHF01000011.1"/>
</dbReference>
<proteinExistence type="predicted"/>
<organism evidence="1 2">
    <name type="scientific">Paenibacillus physcomitrellae</name>
    <dbReference type="NCBI Taxonomy" id="1619311"/>
    <lineage>
        <taxon>Bacteria</taxon>
        <taxon>Bacillati</taxon>
        <taxon>Bacillota</taxon>
        <taxon>Bacilli</taxon>
        <taxon>Bacillales</taxon>
        <taxon>Paenibacillaceae</taxon>
        <taxon>Paenibacillus</taxon>
    </lineage>
</organism>